<evidence type="ECO:0000256" key="2">
    <source>
        <dbReference type="SAM" id="Phobius"/>
    </source>
</evidence>
<organism evidence="3 4">
    <name type="scientific">Phytophthora nicotianae P1569</name>
    <dbReference type="NCBI Taxonomy" id="1317065"/>
    <lineage>
        <taxon>Eukaryota</taxon>
        <taxon>Sar</taxon>
        <taxon>Stramenopiles</taxon>
        <taxon>Oomycota</taxon>
        <taxon>Peronosporomycetes</taxon>
        <taxon>Peronosporales</taxon>
        <taxon>Peronosporaceae</taxon>
        <taxon>Phytophthora</taxon>
    </lineage>
</organism>
<comment type="caution">
    <text evidence="3">The sequence shown here is derived from an EMBL/GenBank/DDBJ whole genome shotgun (WGS) entry which is preliminary data.</text>
</comment>
<gene>
    <name evidence="3" type="ORF">F443_01315</name>
</gene>
<accession>V9FYA9</accession>
<feature type="transmembrane region" description="Helical" evidence="2">
    <location>
        <begin position="30"/>
        <end position="48"/>
    </location>
</feature>
<dbReference type="EMBL" id="ANIZ01000204">
    <property type="protein sequence ID" value="ETI56046.1"/>
    <property type="molecule type" value="Genomic_DNA"/>
</dbReference>
<evidence type="ECO:0000313" key="4">
    <source>
        <dbReference type="Proteomes" id="UP000018721"/>
    </source>
</evidence>
<evidence type="ECO:0000256" key="1">
    <source>
        <dbReference type="SAM" id="MobiDB-lite"/>
    </source>
</evidence>
<dbReference type="HOGENOM" id="CLU_2228499_0_0_1"/>
<dbReference type="Proteomes" id="UP000018721">
    <property type="component" value="Unassembled WGS sequence"/>
</dbReference>
<keyword evidence="2" id="KW-0812">Transmembrane</keyword>
<feature type="region of interest" description="Disordered" evidence="1">
    <location>
        <begin position="81"/>
        <end position="106"/>
    </location>
</feature>
<sequence>MSLFSRRESRLWLPIAAGSAASTLKRDDDVFLRLLLATCVYLCVFFACGRQRTISSALALVLPLWRSPEWRTASHPGVPRWAGAVLSKRSQSKGERRQRPRHRALQ</sequence>
<reference evidence="3 4" key="1">
    <citation type="submission" date="2013-11" db="EMBL/GenBank/DDBJ databases">
        <title>The Genome Sequence of Phytophthora parasitica P1569.</title>
        <authorList>
            <consortium name="The Broad Institute Genomics Platform"/>
            <person name="Russ C."/>
            <person name="Tyler B."/>
            <person name="Panabieres F."/>
            <person name="Shan W."/>
            <person name="Tripathy S."/>
            <person name="Grunwald N."/>
            <person name="Machado M."/>
            <person name="Johnson C.S."/>
            <person name="Arredondo F."/>
            <person name="Hong C."/>
            <person name="Coffey M."/>
            <person name="Young S.K."/>
            <person name="Zeng Q."/>
            <person name="Gargeya S."/>
            <person name="Fitzgerald M."/>
            <person name="Abouelleil A."/>
            <person name="Alvarado L."/>
            <person name="Chapman S.B."/>
            <person name="Gainer-Dewar J."/>
            <person name="Goldberg J."/>
            <person name="Griggs A."/>
            <person name="Gujja S."/>
            <person name="Hansen M."/>
            <person name="Howarth C."/>
            <person name="Imamovic A."/>
            <person name="Ireland A."/>
            <person name="Larimer J."/>
            <person name="McCowan C."/>
            <person name="Murphy C."/>
            <person name="Pearson M."/>
            <person name="Poon T.W."/>
            <person name="Priest M."/>
            <person name="Roberts A."/>
            <person name="Saif S."/>
            <person name="Shea T."/>
            <person name="Sykes S."/>
            <person name="Wortman J."/>
            <person name="Nusbaum C."/>
            <person name="Birren B."/>
        </authorList>
    </citation>
    <scope>NUCLEOTIDE SEQUENCE [LARGE SCALE GENOMIC DNA]</scope>
    <source>
        <strain evidence="3 4">P1569</strain>
    </source>
</reference>
<protein>
    <submittedName>
        <fullName evidence="3">Uncharacterized protein</fullName>
    </submittedName>
</protein>
<dbReference type="AlphaFoldDB" id="V9FYA9"/>
<keyword evidence="2" id="KW-0472">Membrane</keyword>
<evidence type="ECO:0000313" key="3">
    <source>
        <dbReference type="EMBL" id="ETI56046.1"/>
    </source>
</evidence>
<keyword evidence="4" id="KW-1185">Reference proteome</keyword>
<keyword evidence="2" id="KW-1133">Transmembrane helix</keyword>
<proteinExistence type="predicted"/>
<name>V9FYA9_PHYNI</name>